<feature type="transmembrane region" description="Helical" evidence="7">
    <location>
        <begin position="266"/>
        <end position="288"/>
    </location>
</feature>
<feature type="transmembrane region" description="Helical" evidence="7">
    <location>
        <begin position="235"/>
        <end position="254"/>
    </location>
</feature>
<protein>
    <recommendedName>
        <fullName evidence="10">EamA domain-containing protein</fullName>
    </recommendedName>
</protein>
<feature type="transmembrane region" description="Helical" evidence="7">
    <location>
        <begin position="39"/>
        <end position="57"/>
    </location>
</feature>
<keyword evidence="3" id="KW-0813">Transport</keyword>
<dbReference type="GO" id="GO:0016020">
    <property type="term" value="C:membrane"/>
    <property type="evidence" value="ECO:0007669"/>
    <property type="project" value="UniProtKB-SubCell"/>
</dbReference>
<organism evidence="8 9">
    <name type="scientific">Dorcoceras hygrometricum</name>
    <dbReference type="NCBI Taxonomy" id="472368"/>
    <lineage>
        <taxon>Eukaryota</taxon>
        <taxon>Viridiplantae</taxon>
        <taxon>Streptophyta</taxon>
        <taxon>Embryophyta</taxon>
        <taxon>Tracheophyta</taxon>
        <taxon>Spermatophyta</taxon>
        <taxon>Magnoliopsida</taxon>
        <taxon>eudicotyledons</taxon>
        <taxon>Gunneridae</taxon>
        <taxon>Pentapetalae</taxon>
        <taxon>asterids</taxon>
        <taxon>lamiids</taxon>
        <taxon>Lamiales</taxon>
        <taxon>Gesneriaceae</taxon>
        <taxon>Didymocarpoideae</taxon>
        <taxon>Trichosporeae</taxon>
        <taxon>Loxocarpinae</taxon>
        <taxon>Dorcoceras</taxon>
    </lineage>
</organism>
<feature type="transmembrane region" description="Helical" evidence="7">
    <location>
        <begin position="321"/>
        <end position="346"/>
    </location>
</feature>
<dbReference type="Pfam" id="PF06027">
    <property type="entry name" value="SLC35F"/>
    <property type="match status" value="1"/>
</dbReference>
<dbReference type="PANTHER" id="PTHR23051">
    <property type="entry name" value="SOLUTE CARRIER FAMILY 35, MEMBER F5"/>
    <property type="match status" value="1"/>
</dbReference>
<dbReference type="GO" id="GO:0022857">
    <property type="term" value="F:transmembrane transporter activity"/>
    <property type="evidence" value="ECO:0007669"/>
    <property type="project" value="InterPro"/>
</dbReference>
<keyword evidence="4 7" id="KW-0812">Transmembrane</keyword>
<dbReference type="SUPFAM" id="SSF103481">
    <property type="entry name" value="Multidrug resistance efflux transporter EmrE"/>
    <property type="match status" value="1"/>
</dbReference>
<evidence type="ECO:0000313" key="9">
    <source>
        <dbReference type="Proteomes" id="UP000250235"/>
    </source>
</evidence>
<evidence type="ECO:0000256" key="3">
    <source>
        <dbReference type="ARBA" id="ARBA00022448"/>
    </source>
</evidence>
<feature type="transmembrane region" description="Helical" evidence="7">
    <location>
        <begin position="358"/>
        <end position="376"/>
    </location>
</feature>
<dbReference type="InterPro" id="IPR037185">
    <property type="entry name" value="EmrE-like"/>
</dbReference>
<evidence type="ECO:0000256" key="6">
    <source>
        <dbReference type="ARBA" id="ARBA00023136"/>
    </source>
</evidence>
<keyword evidence="9" id="KW-1185">Reference proteome</keyword>
<dbReference type="EMBL" id="KQ996404">
    <property type="protein sequence ID" value="KZV45294.1"/>
    <property type="molecule type" value="Genomic_DNA"/>
</dbReference>
<keyword evidence="6 7" id="KW-0472">Membrane</keyword>
<dbReference type="PANTHER" id="PTHR23051:SF0">
    <property type="entry name" value="SOLUTE CARRIER FAMILY 35 MEMBER F5"/>
    <property type="match status" value="1"/>
</dbReference>
<evidence type="ECO:0000256" key="7">
    <source>
        <dbReference type="SAM" id="Phobius"/>
    </source>
</evidence>
<evidence type="ECO:0000256" key="2">
    <source>
        <dbReference type="ARBA" id="ARBA00007863"/>
    </source>
</evidence>
<comment type="similarity">
    <text evidence="2">Belongs to the SLC35F solute transporter family.</text>
</comment>
<dbReference type="OrthoDB" id="1436450at2759"/>
<feature type="transmembrane region" description="Helical" evidence="7">
    <location>
        <begin position="142"/>
        <end position="162"/>
    </location>
</feature>
<accession>A0A2Z7CL30</accession>
<dbReference type="AlphaFoldDB" id="A0A2Z7CL30"/>
<evidence type="ECO:0000256" key="4">
    <source>
        <dbReference type="ARBA" id="ARBA00022692"/>
    </source>
</evidence>
<reference evidence="8 9" key="1">
    <citation type="journal article" date="2015" name="Proc. Natl. Acad. Sci. U.S.A.">
        <title>The resurrection genome of Boea hygrometrica: A blueprint for survival of dehydration.</title>
        <authorList>
            <person name="Xiao L."/>
            <person name="Yang G."/>
            <person name="Zhang L."/>
            <person name="Yang X."/>
            <person name="Zhao S."/>
            <person name="Ji Z."/>
            <person name="Zhou Q."/>
            <person name="Hu M."/>
            <person name="Wang Y."/>
            <person name="Chen M."/>
            <person name="Xu Y."/>
            <person name="Jin H."/>
            <person name="Xiao X."/>
            <person name="Hu G."/>
            <person name="Bao F."/>
            <person name="Hu Y."/>
            <person name="Wan P."/>
            <person name="Li L."/>
            <person name="Deng X."/>
            <person name="Kuang T."/>
            <person name="Xiang C."/>
            <person name="Zhu J.K."/>
            <person name="Oliver M.J."/>
            <person name="He Y."/>
        </authorList>
    </citation>
    <scope>NUCLEOTIDE SEQUENCE [LARGE SCALE GENOMIC DNA]</scope>
    <source>
        <strain evidence="9">cv. XS01</strain>
    </source>
</reference>
<evidence type="ECO:0000313" key="8">
    <source>
        <dbReference type="EMBL" id="KZV45294.1"/>
    </source>
</evidence>
<feature type="transmembrane region" description="Helical" evidence="7">
    <location>
        <begin position="198"/>
        <end position="215"/>
    </location>
</feature>
<dbReference type="InterPro" id="IPR009262">
    <property type="entry name" value="SLC35_F1/F2/F6"/>
</dbReference>
<name>A0A2Z7CL30_9LAMI</name>
<evidence type="ECO:0008006" key="10">
    <source>
        <dbReference type="Google" id="ProtNLM"/>
    </source>
</evidence>
<comment type="subcellular location">
    <subcellularLocation>
        <location evidence="1">Membrane</location>
        <topology evidence="1">Multi-pass membrane protein</topology>
    </subcellularLocation>
</comment>
<evidence type="ECO:0000256" key="1">
    <source>
        <dbReference type="ARBA" id="ARBA00004141"/>
    </source>
</evidence>
<gene>
    <name evidence="8" type="ORF">F511_06812</name>
</gene>
<feature type="transmembrane region" description="Helical" evidence="7">
    <location>
        <begin position="174"/>
        <end position="191"/>
    </location>
</feature>
<proteinExistence type="inferred from homology"/>
<evidence type="ECO:0000256" key="5">
    <source>
        <dbReference type="ARBA" id="ARBA00022989"/>
    </source>
</evidence>
<keyword evidence="5 7" id="KW-1133">Transmembrane helix</keyword>
<dbReference type="Proteomes" id="UP000250235">
    <property type="component" value="Unassembled WGS sequence"/>
</dbReference>
<sequence>MKSQTWKWVLGLVYIIAVATIWIAASFVVQSVVDSGVSPFLITYTCNSLFVVYIPLVEIGHYVEDKYGILWFWRNRKNSDLQESRATEQAILLEDNDVSASADCLVPVVVAQQGTVTHHDGIGKNNCRTGLDAKGRWTRGRVAKVSLLICPFWFLAQLMFNFSLKYTTVTSNTILSSASSLFTFLVALAFLGEKFTWVKLISVLLCMGGTIIVSFGDSGTGLSTVASNPLLGDVLSLVSAAFYAIYITLIRLKLPDEDDERGHASMAQFLGFLGLFNLLLFFPVALILEFTNVESFSMMTWKQFGLIVGKGLLDNVLSDYLWAKAVLLTTTTVATAGLTIQVPLAAVVDSLTGNAPHLLDYIGAVAVMIGFTGINLPSDEFCGTKAASIELETGTSVSQMNQDGV</sequence>
<feature type="transmembrane region" description="Helical" evidence="7">
    <location>
        <begin position="12"/>
        <end position="33"/>
    </location>
</feature>